<dbReference type="RefSeq" id="WP_228353091.1">
    <property type="nucleotide sequence ID" value="NZ_JACEGA010000001.1"/>
</dbReference>
<name>A0A839K0J4_9FIRM</name>
<dbReference type="SUPFAM" id="SSF53756">
    <property type="entry name" value="UDP-Glycosyltransferase/glycogen phosphorylase"/>
    <property type="match status" value="1"/>
</dbReference>
<keyword evidence="2" id="KW-1185">Reference proteome</keyword>
<accession>A0A839K0J4</accession>
<evidence type="ECO:0008006" key="3">
    <source>
        <dbReference type="Google" id="ProtNLM"/>
    </source>
</evidence>
<reference evidence="1 2" key="1">
    <citation type="submission" date="2020-07" db="EMBL/GenBank/DDBJ databases">
        <title>Characterization and genome sequencing of isolate MD1, a novel member within the family Lachnospiraceae.</title>
        <authorList>
            <person name="Rettenmaier R."/>
            <person name="Di Bello L."/>
            <person name="Zinser C."/>
            <person name="Scheitz K."/>
            <person name="Liebl W."/>
            <person name="Zverlov V."/>
        </authorList>
    </citation>
    <scope>NUCLEOTIDE SEQUENCE [LARGE SCALE GENOMIC DNA]</scope>
    <source>
        <strain evidence="1 2">MD1</strain>
    </source>
</reference>
<protein>
    <recommendedName>
        <fullName evidence="3">Glycosyltransferase family 4 protein</fullName>
    </recommendedName>
</protein>
<dbReference type="Proteomes" id="UP000574276">
    <property type="component" value="Unassembled WGS sequence"/>
</dbReference>
<gene>
    <name evidence="1" type="ORF">H0486_11145</name>
</gene>
<dbReference type="Gene3D" id="3.40.50.2000">
    <property type="entry name" value="Glycogen Phosphorylase B"/>
    <property type="match status" value="2"/>
</dbReference>
<dbReference type="EMBL" id="JACEGA010000001">
    <property type="protein sequence ID" value="MBB2183435.1"/>
    <property type="molecule type" value="Genomic_DNA"/>
</dbReference>
<organism evidence="1 2">
    <name type="scientific">Variimorphobacter saccharofermentans</name>
    <dbReference type="NCBI Taxonomy" id="2755051"/>
    <lineage>
        <taxon>Bacteria</taxon>
        <taxon>Bacillati</taxon>
        <taxon>Bacillota</taxon>
        <taxon>Clostridia</taxon>
        <taxon>Lachnospirales</taxon>
        <taxon>Lachnospiraceae</taxon>
        <taxon>Variimorphobacter</taxon>
    </lineage>
</organism>
<proteinExistence type="predicted"/>
<evidence type="ECO:0000313" key="1">
    <source>
        <dbReference type="EMBL" id="MBB2183435.1"/>
    </source>
</evidence>
<evidence type="ECO:0000313" key="2">
    <source>
        <dbReference type="Proteomes" id="UP000574276"/>
    </source>
</evidence>
<sequence length="427" mass="50274">MRILVVSCNPWRKDNSIGNTYTNLFNGMEDIEIAHICCGGGTPDVDFVKYHLHISERNILKNLINPKHKCCRIITSSNQDMRALDKRKKAVDFMRSHRLQLFFLLRDLIWSFKNWICDDLKDFVDQFNPDIIFAHFLDRGYLNEMLFFLKEYTKVPVVVYAWDDVYTLKQFSLSPIFWINRFLQRKKLRKLSELSSLMYVISEKQRMEYSRLFGRSCRILYKGYDFEEQPTYEIKNQPVKLVYSGNIGTGRYKTLALIGSALHEINRDGIKAVLYIYTSTPLNLKMRRLLDYPESIHRMKSVPSEEIAAIQQEADILIHVEGFDLKQRFKVRLSFSTKLVDYFYSGRCIFAVGNKDIASIEYLSKNHGAVIAYKKSEIIRKLSRLINSPSLRKKYAKQSWECGWRNHQRKHIQSTLENDLKTLLHGK</sequence>
<comment type="caution">
    <text evidence="1">The sequence shown here is derived from an EMBL/GenBank/DDBJ whole genome shotgun (WGS) entry which is preliminary data.</text>
</comment>
<dbReference type="AlphaFoldDB" id="A0A839K0J4"/>